<evidence type="ECO:0000313" key="5">
    <source>
        <dbReference type="Proteomes" id="UP000295703"/>
    </source>
</evidence>
<comment type="caution">
    <text evidence="4">The sequence shown here is derived from an EMBL/GenBank/DDBJ whole genome shotgun (WGS) entry which is preliminary data.</text>
</comment>
<dbReference type="InterPro" id="IPR057571">
    <property type="entry name" value="SDR_PhqE-like"/>
</dbReference>
<keyword evidence="2" id="KW-0521">NADP</keyword>
<dbReference type="CDD" id="cd05233">
    <property type="entry name" value="SDR_c"/>
    <property type="match status" value="1"/>
</dbReference>
<evidence type="ECO:0000256" key="3">
    <source>
        <dbReference type="ARBA" id="ARBA00023002"/>
    </source>
</evidence>
<dbReference type="InterPro" id="IPR036291">
    <property type="entry name" value="NAD(P)-bd_dom_sf"/>
</dbReference>
<dbReference type="PRINTS" id="PR00081">
    <property type="entry name" value="GDHRDH"/>
</dbReference>
<dbReference type="Pfam" id="PF23441">
    <property type="entry name" value="SDR"/>
    <property type="match status" value="1"/>
</dbReference>
<accession>A0A4R8QCW6</accession>
<sequence length="265" mass="27249">MASRYLDKLRGKSIVVVGGTSGVGFATAEASLELGANVVVVSRTQDSVTKAVRRLQTSHPAAAASIRGHVCDISSEQAEADMAKVFDLVTGNGANPVDHVISTAGSFPNPLTLAGATPGDLVAASSHLFIGDLMLAKVAARYLRPAYTSSITLTGGAGTYKPPPGWPLWAGIGGAKDSLTRSLALELKPVRVNLVSLGAIRTELFDRAAAAHGHHDAAFVEAAENSSALGRIGDPGDVAETYLALMKNHFVTGTVNVVEGGALLI</sequence>
<keyword evidence="5" id="KW-1185">Reference proteome</keyword>
<dbReference type="EMBL" id="RYZW01000261">
    <property type="protein sequence ID" value="TDZ36577.1"/>
    <property type="molecule type" value="Genomic_DNA"/>
</dbReference>
<gene>
    <name evidence="4" type="primary">ATR9-0</name>
    <name evidence="4" type="ORF">CTRI78_v011285</name>
</gene>
<evidence type="ECO:0000256" key="1">
    <source>
        <dbReference type="ARBA" id="ARBA00006484"/>
    </source>
</evidence>
<dbReference type="GO" id="GO:0016491">
    <property type="term" value="F:oxidoreductase activity"/>
    <property type="evidence" value="ECO:0007669"/>
    <property type="project" value="UniProtKB-KW"/>
</dbReference>
<dbReference type="InterPro" id="IPR002347">
    <property type="entry name" value="SDR_fam"/>
</dbReference>
<dbReference type="AlphaFoldDB" id="A0A4R8QCW6"/>
<dbReference type="InterPro" id="IPR051122">
    <property type="entry name" value="SDR_DHRS6-like"/>
</dbReference>
<dbReference type="PANTHER" id="PTHR43477:SF1">
    <property type="entry name" value="DIHYDROANTICAPSIN 7-DEHYDROGENASE"/>
    <property type="match status" value="1"/>
</dbReference>
<dbReference type="SUPFAM" id="SSF51735">
    <property type="entry name" value="NAD(P)-binding Rossmann-fold domains"/>
    <property type="match status" value="1"/>
</dbReference>
<dbReference type="STRING" id="5466.A0A4R8QCW6"/>
<organism evidence="4 5">
    <name type="scientific">Colletotrichum trifolii</name>
    <dbReference type="NCBI Taxonomy" id="5466"/>
    <lineage>
        <taxon>Eukaryota</taxon>
        <taxon>Fungi</taxon>
        <taxon>Dikarya</taxon>
        <taxon>Ascomycota</taxon>
        <taxon>Pezizomycotina</taxon>
        <taxon>Sordariomycetes</taxon>
        <taxon>Hypocreomycetidae</taxon>
        <taxon>Glomerellales</taxon>
        <taxon>Glomerellaceae</taxon>
        <taxon>Colletotrichum</taxon>
        <taxon>Colletotrichum orbiculare species complex</taxon>
    </lineage>
</organism>
<proteinExistence type="inferred from homology"/>
<reference evidence="4 5" key="1">
    <citation type="submission" date="2018-12" db="EMBL/GenBank/DDBJ databases">
        <title>Genome sequence and assembly of Colletotrichum trifolii.</title>
        <authorList>
            <person name="Gan P."/>
            <person name="Shirasu K."/>
        </authorList>
    </citation>
    <scope>NUCLEOTIDE SEQUENCE [LARGE SCALE GENOMIC DNA]</scope>
    <source>
        <strain evidence="4 5">543-2</strain>
    </source>
</reference>
<evidence type="ECO:0000256" key="2">
    <source>
        <dbReference type="ARBA" id="ARBA00022857"/>
    </source>
</evidence>
<keyword evidence="3" id="KW-0560">Oxidoreductase</keyword>
<dbReference type="Gene3D" id="3.40.50.720">
    <property type="entry name" value="NAD(P)-binding Rossmann-like Domain"/>
    <property type="match status" value="1"/>
</dbReference>
<name>A0A4R8QCW6_COLTR</name>
<dbReference type="PANTHER" id="PTHR43477">
    <property type="entry name" value="DIHYDROANTICAPSIN 7-DEHYDROGENASE"/>
    <property type="match status" value="1"/>
</dbReference>
<protein>
    <submittedName>
        <fullName evidence="4">Short-chain dehydrogenase/reductase ATR9</fullName>
    </submittedName>
</protein>
<evidence type="ECO:0000313" key="4">
    <source>
        <dbReference type="EMBL" id="TDZ36577.1"/>
    </source>
</evidence>
<dbReference type="Proteomes" id="UP000295703">
    <property type="component" value="Unassembled WGS sequence"/>
</dbReference>
<comment type="similarity">
    <text evidence="1">Belongs to the short-chain dehydrogenases/reductases (SDR) family.</text>
</comment>